<sequence>MAFAPPPLPHVAPISVTVTLASPHSPPASSRQASFDSFDSMLSVTPTISKRPAIADDLKSRFVSFMNSTSPPSQLPSGSLWGAFWETPKLDVSRDLDFVIERDLDAGW</sequence>
<name>A0A0C3ATH8_SERVB</name>
<gene>
    <name evidence="1" type="ORF">M408DRAFT_332876</name>
</gene>
<evidence type="ECO:0000313" key="2">
    <source>
        <dbReference type="Proteomes" id="UP000054097"/>
    </source>
</evidence>
<dbReference type="HOGENOM" id="CLU_2198619_0_0_1"/>
<reference evidence="1 2" key="1">
    <citation type="submission" date="2014-04" db="EMBL/GenBank/DDBJ databases">
        <authorList>
            <consortium name="DOE Joint Genome Institute"/>
            <person name="Kuo A."/>
            <person name="Zuccaro A."/>
            <person name="Kohler A."/>
            <person name="Nagy L.G."/>
            <person name="Floudas D."/>
            <person name="Copeland A."/>
            <person name="Barry K.W."/>
            <person name="Cichocki N."/>
            <person name="Veneault-Fourrey C."/>
            <person name="LaButti K."/>
            <person name="Lindquist E.A."/>
            <person name="Lipzen A."/>
            <person name="Lundell T."/>
            <person name="Morin E."/>
            <person name="Murat C."/>
            <person name="Sun H."/>
            <person name="Tunlid A."/>
            <person name="Henrissat B."/>
            <person name="Grigoriev I.V."/>
            <person name="Hibbett D.S."/>
            <person name="Martin F."/>
            <person name="Nordberg H.P."/>
            <person name="Cantor M.N."/>
            <person name="Hua S.X."/>
        </authorList>
    </citation>
    <scope>NUCLEOTIDE SEQUENCE [LARGE SCALE GENOMIC DNA]</scope>
    <source>
        <strain evidence="1 2">MAFF 305830</strain>
    </source>
</reference>
<accession>A0A0C3ATH8</accession>
<dbReference type="Proteomes" id="UP000054097">
    <property type="component" value="Unassembled WGS sequence"/>
</dbReference>
<dbReference type="OrthoDB" id="10003767at2759"/>
<dbReference type="AlphaFoldDB" id="A0A0C3ATH8"/>
<evidence type="ECO:0000313" key="1">
    <source>
        <dbReference type="EMBL" id="KIM22581.1"/>
    </source>
</evidence>
<proteinExistence type="predicted"/>
<keyword evidence="2" id="KW-1185">Reference proteome</keyword>
<reference evidence="2" key="2">
    <citation type="submission" date="2015-01" db="EMBL/GenBank/DDBJ databases">
        <title>Evolutionary Origins and Diversification of the Mycorrhizal Mutualists.</title>
        <authorList>
            <consortium name="DOE Joint Genome Institute"/>
            <consortium name="Mycorrhizal Genomics Consortium"/>
            <person name="Kohler A."/>
            <person name="Kuo A."/>
            <person name="Nagy L.G."/>
            <person name="Floudas D."/>
            <person name="Copeland A."/>
            <person name="Barry K.W."/>
            <person name="Cichocki N."/>
            <person name="Veneault-Fourrey C."/>
            <person name="LaButti K."/>
            <person name="Lindquist E.A."/>
            <person name="Lipzen A."/>
            <person name="Lundell T."/>
            <person name="Morin E."/>
            <person name="Murat C."/>
            <person name="Riley R."/>
            <person name="Ohm R."/>
            <person name="Sun H."/>
            <person name="Tunlid A."/>
            <person name="Henrissat B."/>
            <person name="Grigoriev I.V."/>
            <person name="Hibbett D.S."/>
            <person name="Martin F."/>
        </authorList>
    </citation>
    <scope>NUCLEOTIDE SEQUENCE [LARGE SCALE GENOMIC DNA]</scope>
    <source>
        <strain evidence="2">MAFF 305830</strain>
    </source>
</reference>
<dbReference type="EMBL" id="KN824353">
    <property type="protein sequence ID" value="KIM22581.1"/>
    <property type="molecule type" value="Genomic_DNA"/>
</dbReference>
<protein>
    <submittedName>
        <fullName evidence="1">Uncharacterized protein</fullName>
    </submittedName>
</protein>
<organism evidence="1 2">
    <name type="scientific">Serendipita vermifera MAFF 305830</name>
    <dbReference type="NCBI Taxonomy" id="933852"/>
    <lineage>
        <taxon>Eukaryota</taxon>
        <taxon>Fungi</taxon>
        <taxon>Dikarya</taxon>
        <taxon>Basidiomycota</taxon>
        <taxon>Agaricomycotina</taxon>
        <taxon>Agaricomycetes</taxon>
        <taxon>Sebacinales</taxon>
        <taxon>Serendipitaceae</taxon>
        <taxon>Serendipita</taxon>
    </lineage>
</organism>